<organism evidence="1 2">
    <name type="scientific">Elysia crispata</name>
    <name type="common">lettuce slug</name>
    <dbReference type="NCBI Taxonomy" id="231223"/>
    <lineage>
        <taxon>Eukaryota</taxon>
        <taxon>Metazoa</taxon>
        <taxon>Spiralia</taxon>
        <taxon>Lophotrochozoa</taxon>
        <taxon>Mollusca</taxon>
        <taxon>Gastropoda</taxon>
        <taxon>Heterobranchia</taxon>
        <taxon>Euthyneura</taxon>
        <taxon>Panpulmonata</taxon>
        <taxon>Sacoglossa</taxon>
        <taxon>Placobranchoidea</taxon>
        <taxon>Plakobranchidae</taxon>
        <taxon>Elysia</taxon>
    </lineage>
</organism>
<dbReference type="AlphaFoldDB" id="A0AAE1B9J2"/>
<evidence type="ECO:0000313" key="1">
    <source>
        <dbReference type="EMBL" id="KAK3802055.1"/>
    </source>
</evidence>
<keyword evidence="2" id="KW-1185">Reference proteome</keyword>
<proteinExistence type="predicted"/>
<comment type="caution">
    <text evidence="1">The sequence shown here is derived from an EMBL/GenBank/DDBJ whole genome shotgun (WGS) entry which is preliminary data.</text>
</comment>
<name>A0AAE1B9J2_9GAST</name>
<dbReference type="Proteomes" id="UP001283361">
    <property type="component" value="Unassembled WGS sequence"/>
</dbReference>
<dbReference type="EMBL" id="JAWDGP010000269">
    <property type="protein sequence ID" value="KAK3802055.1"/>
    <property type="molecule type" value="Genomic_DNA"/>
</dbReference>
<evidence type="ECO:0000313" key="2">
    <source>
        <dbReference type="Proteomes" id="UP001283361"/>
    </source>
</evidence>
<gene>
    <name evidence="1" type="ORF">RRG08_064648</name>
</gene>
<sequence>MYSPLNPSVCIGCIGILRFVAQRLFAVFYPAPVVCSLRRTMLSSGLNRPSDHCSLFALRACANIGVTWRNYPHQPQPHVAFNGEIGKGPRNRIA</sequence>
<accession>A0AAE1B9J2</accession>
<protein>
    <submittedName>
        <fullName evidence="1">Uncharacterized protein</fullName>
    </submittedName>
</protein>
<reference evidence="1" key="1">
    <citation type="journal article" date="2023" name="G3 (Bethesda)">
        <title>A reference genome for the long-term kleptoplast-retaining sea slug Elysia crispata morphotype clarki.</title>
        <authorList>
            <person name="Eastman K.E."/>
            <person name="Pendleton A.L."/>
            <person name="Shaikh M.A."/>
            <person name="Suttiyut T."/>
            <person name="Ogas R."/>
            <person name="Tomko P."/>
            <person name="Gavelis G."/>
            <person name="Widhalm J.R."/>
            <person name="Wisecaver J.H."/>
        </authorList>
    </citation>
    <scope>NUCLEOTIDE SEQUENCE</scope>
    <source>
        <strain evidence="1">ECLA1</strain>
    </source>
</reference>